<dbReference type="KEGG" id="lgi:LOTGIDRAFT_233686"/>
<dbReference type="HOGENOM" id="CLU_886593_0_0_1"/>
<evidence type="ECO:0000313" key="1">
    <source>
        <dbReference type="EMBL" id="ESO90676.1"/>
    </source>
</evidence>
<dbReference type="RefSeq" id="XP_009058671.1">
    <property type="nucleotide sequence ID" value="XM_009060423.1"/>
</dbReference>
<proteinExistence type="predicted"/>
<dbReference type="CTD" id="20249332"/>
<dbReference type="GeneID" id="20249332"/>
<dbReference type="OrthoDB" id="9972253at2759"/>
<accession>V4ABI8</accession>
<keyword evidence="2" id="KW-1185">Reference proteome</keyword>
<dbReference type="Proteomes" id="UP000030746">
    <property type="component" value="Unassembled WGS sequence"/>
</dbReference>
<evidence type="ECO:0000313" key="2">
    <source>
        <dbReference type="Proteomes" id="UP000030746"/>
    </source>
</evidence>
<protein>
    <submittedName>
        <fullName evidence="1">Uncharacterized protein</fullName>
    </submittedName>
</protein>
<sequence length="298" mass="34656">MATGHILPGYGNPVSRLRRVRHVGYPIENDWLLKMKQETNLDRSEFEMIRAKARHVWSKPDREKTTYRFHYNGDEIGSLVPRRPTSPTRRNNPHPPVVFLHNKLHQVGGYDKPDTSINYTTPYQVDGSEGLSPIENHARKLTRSKYLDRPSTAAINQYRDDYRLKEFLEPTAAQATQAFLNQANQPEKDEALQRLEDQRFQYFESQKYGTSPRAQTAYPSTYRWMKIAGPNENYRLNGVPYPENIQVNPPLPGPLELLGLRRCQNKQTKRPQLRFNSARGDYSIHPDWPPSIPHHFVP</sequence>
<gene>
    <name evidence="1" type="ORF">LOTGIDRAFT_233686</name>
</gene>
<name>V4ABI8_LOTGI</name>
<dbReference type="EMBL" id="KB202367">
    <property type="protein sequence ID" value="ESO90676.1"/>
    <property type="molecule type" value="Genomic_DNA"/>
</dbReference>
<dbReference type="AlphaFoldDB" id="V4ABI8"/>
<dbReference type="OMA" id="NRLHYIE"/>
<organism evidence="1 2">
    <name type="scientific">Lottia gigantea</name>
    <name type="common">Giant owl limpet</name>
    <dbReference type="NCBI Taxonomy" id="225164"/>
    <lineage>
        <taxon>Eukaryota</taxon>
        <taxon>Metazoa</taxon>
        <taxon>Spiralia</taxon>
        <taxon>Lophotrochozoa</taxon>
        <taxon>Mollusca</taxon>
        <taxon>Gastropoda</taxon>
        <taxon>Patellogastropoda</taxon>
        <taxon>Lottioidea</taxon>
        <taxon>Lottiidae</taxon>
        <taxon>Lottia</taxon>
    </lineage>
</organism>
<reference evidence="1 2" key="1">
    <citation type="journal article" date="2013" name="Nature">
        <title>Insights into bilaterian evolution from three spiralian genomes.</title>
        <authorList>
            <person name="Simakov O."/>
            <person name="Marletaz F."/>
            <person name="Cho S.J."/>
            <person name="Edsinger-Gonzales E."/>
            <person name="Havlak P."/>
            <person name="Hellsten U."/>
            <person name="Kuo D.H."/>
            <person name="Larsson T."/>
            <person name="Lv J."/>
            <person name="Arendt D."/>
            <person name="Savage R."/>
            <person name="Osoegawa K."/>
            <person name="de Jong P."/>
            <person name="Grimwood J."/>
            <person name="Chapman J.A."/>
            <person name="Shapiro H."/>
            <person name="Aerts A."/>
            <person name="Otillar R.P."/>
            <person name="Terry A.Y."/>
            <person name="Boore J.L."/>
            <person name="Grigoriev I.V."/>
            <person name="Lindberg D.R."/>
            <person name="Seaver E.C."/>
            <person name="Weisblat D.A."/>
            <person name="Putnam N.H."/>
            <person name="Rokhsar D.S."/>
        </authorList>
    </citation>
    <scope>NUCLEOTIDE SEQUENCE [LARGE SCALE GENOMIC DNA]</scope>
</reference>